<dbReference type="AlphaFoldDB" id="A0A917F9H0"/>
<dbReference type="RefSeq" id="WP_188662100.1">
    <property type="nucleotide sequence ID" value="NZ_BMHV01000005.1"/>
</dbReference>
<comment type="caution">
    <text evidence="1">The sequence shown here is derived from an EMBL/GenBank/DDBJ whole genome shotgun (WGS) entry which is preliminary data.</text>
</comment>
<reference evidence="1" key="1">
    <citation type="journal article" date="2014" name="Int. J. Syst. Evol. Microbiol.">
        <title>Complete genome sequence of Corynebacterium casei LMG S-19264T (=DSM 44701T), isolated from a smear-ripened cheese.</title>
        <authorList>
            <consortium name="US DOE Joint Genome Institute (JGI-PGF)"/>
            <person name="Walter F."/>
            <person name="Albersmeier A."/>
            <person name="Kalinowski J."/>
            <person name="Ruckert C."/>
        </authorList>
    </citation>
    <scope>NUCLEOTIDE SEQUENCE</scope>
    <source>
        <strain evidence="1">CGMCC 1.15254</strain>
    </source>
</reference>
<evidence type="ECO:0000313" key="2">
    <source>
        <dbReference type="Proteomes" id="UP000632498"/>
    </source>
</evidence>
<sequence>MREWDIVANGPVIGQYKDFLIYEWVESRNGTRFDYIGVIDLEADDPVSVTIDDIIYASGIHYRHFKEVGGGFGDFKHPVEQQV</sequence>
<name>A0A917F9H0_9PROT</name>
<reference evidence="1" key="2">
    <citation type="submission" date="2020-09" db="EMBL/GenBank/DDBJ databases">
        <authorList>
            <person name="Sun Q."/>
            <person name="Zhou Y."/>
        </authorList>
    </citation>
    <scope>NUCLEOTIDE SEQUENCE</scope>
    <source>
        <strain evidence="1">CGMCC 1.15254</strain>
    </source>
</reference>
<keyword evidence="2" id="KW-1185">Reference proteome</keyword>
<organism evidence="1 2">
    <name type="scientific">Terasakiella brassicae</name>
    <dbReference type="NCBI Taxonomy" id="1634917"/>
    <lineage>
        <taxon>Bacteria</taxon>
        <taxon>Pseudomonadati</taxon>
        <taxon>Pseudomonadota</taxon>
        <taxon>Alphaproteobacteria</taxon>
        <taxon>Rhodospirillales</taxon>
        <taxon>Terasakiellaceae</taxon>
        <taxon>Terasakiella</taxon>
    </lineage>
</organism>
<proteinExistence type="predicted"/>
<evidence type="ECO:0000313" key="1">
    <source>
        <dbReference type="EMBL" id="GGF57688.1"/>
    </source>
</evidence>
<dbReference type="EMBL" id="BMHV01000005">
    <property type="protein sequence ID" value="GGF57688.1"/>
    <property type="molecule type" value="Genomic_DNA"/>
</dbReference>
<protein>
    <submittedName>
        <fullName evidence="1">Uncharacterized protein</fullName>
    </submittedName>
</protein>
<accession>A0A917F9H0</accession>
<dbReference type="Proteomes" id="UP000632498">
    <property type="component" value="Unassembled WGS sequence"/>
</dbReference>
<gene>
    <name evidence="1" type="ORF">GCM10011332_08960</name>
</gene>